<evidence type="ECO:0000313" key="7">
    <source>
        <dbReference type="EMBL" id="CAC12398.1"/>
    </source>
</evidence>
<dbReference type="GO" id="GO:0004222">
    <property type="term" value="F:metalloendopeptidase activity"/>
    <property type="evidence" value="ECO:0007669"/>
    <property type="project" value="InterPro"/>
</dbReference>
<name>Q9HIQ6_THEAC</name>
<keyword evidence="2 5" id="KW-0812">Transmembrane</keyword>
<keyword evidence="7" id="KW-0378">Hydrolase</keyword>
<dbReference type="EnsemblBacteria" id="CAC12398">
    <property type="protein sequence ID" value="CAC12398"/>
    <property type="gene ID" value="CAC12398"/>
</dbReference>
<comment type="subcellular location">
    <subcellularLocation>
        <location evidence="1">Endomembrane system</location>
        <topology evidence="1">Multi-pass membrane protein</topology>
    </subcellularLocation>
</comment>
<dbReference type="Proteomes" id="UP000001024">
    <property type="component" value="Chromosome"/>
</dbReference>
<keyword evidence="8" id="KW-1185">Reference proteome</keyword>
<dbReference type="KEGG" id="tac:Ta1274"/>
<dbReference type="InterPro" id="IPR001193">
    <property type="entry name" value="MBTPS2"/>
</dbReference>
<dbReference type="Gene3D" id="2.30.42.10">
    <property type="match status" value="1"/>
</dbReference>
<feature type="transmembrane region" description="Helical" evidence="5">
    <location>
        <begin position="107"/>
        <end position="126"/>
    </location>
</feature>
<dbReference type="InParanoid" id="Q9HIQ6"/>
<feature type="domain" description="Peptidase M50" evidence="6">
    <location>
        <begin position="115"/>
        <end position="496"/>
    </location>
</feature>
<dbReference type="OrthoDB" id="15212at2157"/>
<dbReference type="SUPFAM" id="SSF50156">
    <property type="entry name" value="PDZ domain-like"/>
    <property type="match status" value="1"/>
</dbReference>
<dbReference type="Pfam" id="PF02163">
    <property type="entry name" value="Peptidase_M50"/>
    <property type="match status" value="1"/>
</dbReference>
<feature type="transmembrane region" description="Helical" evidence="5">
    <location>
        <begin position="489"/>
        <end position="507"/>
    </location>
</feature>
<feature type="transmembrane region" description="Helical" evidence="5">
    <location>
        <begin position="138"/>
        <end position="158"/>
    </location>
</feature>
<dbReference type="FunCoup" id="Q9HIQ6">
    <property type="interactions" value="44"/>
</dbReference>
<dbReference type="RefSeq" id="WP_010901682.1">
    <property type="nucleotide sequence ID" value="NC_002578.1"/>
</dbReference>
<dbReference type="PRINTS" id="PR01000">
    <property type="entry name" value="SREBPS2PTASE"/>
</dbReference>
<gene>
    <name evidence="7" type="ordered locus">Ta1274</name>
</gene>
<organism evidence="7 8">
    <name type="scientific">Thermoplasma acidophilum (strain ATCC 25905 / DSM 1728 / JCM 9062 / NBRC 15155 / AMRC-C165)</name>
    <dbReference type="NCBI Taxonomy" id="273075"/>
    <lineage>
        <taxon>Archaea</taxon>
        <taxon>Methanobacteriati</taxon>
        <taxon>Thermoplasmatota</taxon>
        <taxon>Thermoplasmata</taxon>
        <taxon>Thermoplasmatales</taxon>
        <taxon>Thermoplasmataceae</taxon>
        <taxon>Thermoplasma</taxon>
    </lineage>
</organism>
<dbReference type="GO" id="GO:0012505">
    <property type="term" value="C:endomembrane system"/>
    <property type="evidence" value="ECO:0007669"/>
    <property type="project" value="UniProtKB-SubCell"/>
</dbReference>
<evidence type="ECO:0000256" key="3">
    <source>
        <dbReference type="ARBA" id="ARBA00022989"/>
    </source>
</evidence>
<evidence type="ECO:0000256" key="1">
    <source>
        <dbReference type="ARBA" id="ARBA00004127"/>
    </source>
</evidence>
<dbReference type="GO" id="GO:0031293">
    <property type="term" value="P:membrane protein intracellular domain proteolysis"/>
    <property type="evidence" value="ECO:0007669"/>
    <property type="project" value="TreeGrafter"/>
</dbReference>
<dbReference type="HOGENOM" id="CLU_042134_1_0_2"/>
<dbReference type="AlphaFoldDB" id="Q9HIQ6"/>
<protein>
    <submittedName>
        <fullName evidence="7">Sterol-regulatory element-binding proteins intramembrane protease related protein</fullName>
    </submittedName>
</protein>
<dbReference type="PANTHER" id="PTHR13325:SF3">
    <property type="entry name" value="MEMBRANE-BOUND TRANSCRIPTION FACTOR SITE-2 PROTEASE"/>
    <property type="match status" value="1"/>
</dbReference>
<dbReference type="GO" id="GO:0016020">
    <property type="term" value="C:membrane"/>
    <property type="evidence" value="ECO:0007669"/>
    <property type="project" value="InterPro"/>
</dbReference>
<dbReference type="eggNOG" id="arCOG04064">
    <property type="taxonomic scope" value="Archaea"/>
</dbReference>
<dbReference type="CDD" id="cd06159">
    <property type="entry name" value="S2P-M50_PDZ_Arch"/>
    <property type="match status" value="1"/>
</dbReference>
<feature type="transmembrane region" description="Helical" evidence="5">
    <location>
        <begin position="178"/>
        <end position="200"/>
    </location>
</feature>
<dbReference type="PANTHER" id="PTHR13325">
    <property type="entry name" value="PROTEASE M50 MEMBRANE-BOUND TRANSCRIPTION FACTOR SITE 2 PROTEASE"/>
    <property type="match status" value="1"/>
</dbReference>
<keyword evidence="7" id="KW-0645">Protease</keyword>
<accession>Q9HIQ6</accession>
<evidence type="ECO:0000313" key="8">
    <source>
        <dbReference type="Proteomes" id="UP000001024"/>
    </source>
</evidence>
<dbReference type="InterPro" id="IPR036034">
    <property type="entry name" value="PDZ_sf"/>
</dbReference>
<evidence type="ECO:0000256" key="4">
    <source>
        <dbReference type="ARBA" id="ARBA00023136"/>
    </source>
</evidence>
<dbReference type="EMBL" id="AL445067">
    <property type="protein sequence ID" value="CAC12398.1"/>
    <property type="molecule type" value="Genomic_DNA"/>
</dbReference>
<proteinExistence type="predicted"/>
<feature type="transmembrane region" description="Helical" evidence="5">
    <location>
        <begin position="64"/>
        <end position="87"/>
    </location>
</feature>
<evidence type="ECO:0000256" key="5">
    <source>
        <dbReference type="SAM" id="Phobius"/>
    </source>
</evidence>
<evidence type="ECO:0000259" key="6">
    <source>
        <dbReference type="Pfam" id="PF02163"/>
    </source>
</evidence>
<dbReference type="GO" id="GO:0005737">
    <property type="term" value="C:cytoplasm"/>
    <property type="evidence" value="ECO:0007669"/>
    <property type="project" value="TreeGrafter"/>
</dbReference>
<keyword evidence="3 5" id="KW-1133">Transmembrane helix</keyword>
<feature type="transmembrane region" description="Helical" evidence="5">
    <location>
        <begin position="6"/>
        <end position="25"/>
    </location>
</feature>
<keyword evidence="4 5" id="KW-0472">Membrane</keyword>
<feature type="transmembrane region" description="Helical" evidence="5">
    <location>
        <begin position="439"/>
        <end position="460"/>
    </location>
</feature>
<sequence>MNGIYLFVVLLISWIAIVYLLSPYIKRSKHFSLFGPAIMLKFVKNRGVIEGISKKFPAKAFSKVSVIVVIIAGIVALVSLIYSAYLASFIRPSQAPPVTEFLGLPGINPVIPIGYGIVALVVSVVVHEMMHGVTAKRHGLKVDSVGVLFFIVPVGAFVEPNETEMMSADPVIRRRIFAAGPGVNIIIGIILAILISTVMFSSAAPVHNGVYVQSSDPQVNPSIPAGNEIIAIGNYTGNNVTTALINSNLAPGSNVNVSLFNGKNVKQVEAVAGIVIVSTLPGYPAANVSVPSNSVLLSINHTEIRNETVLTDVLDAIPPGTTISMTVLVMPSHTVRTFNMTTTSAYRYYAQYDPSANNPAYRDYSFVGISISYMGITGYQMNELRNLIFLREFYSNPVEGFIEAIGLPFYGLNPVPVSMASMFSVPFSPLIFWGMLNTFYWFFWINILLGITNALPFAFFDGGQFFRDTLTIAGRKFRSLSNEKVVNQIMYFMSFLVFFLILWELIVPRII</sequence>
<dbReference type="STRING" id="273075.gene:9572497"/>
<dbReference type="PaxDb" id="273075-Ta1274"/>
<evidence type="ECO:0000256" key="2">
    <source>
        <dbReference type="ARBA" id="ARBA00022692"/>
    </source>
</evidence>
<reference evidence="7 8" key="1">
    <citation type="journal article" date="2000" name="Nature">
        <title>The genome sequence of the thermoacidophilic scavenger Thermoplasma acidophilum.</title>
        <authorList>
            <person name="Ruepp A."/>
            <person name="Graml W."/>
            <person name="Santos-Martinez M.L."/>
            <person name="Koretke K.K."/>
            <person name="Volker C."/>
            <person name="Mewes H.W."/>
            <person name="Frishman D."/>
            <person name="Stocker S."/>
            <person name="Lupas A.N."/>
            <person name="Baumeister W."/>
        </authorList>
    </citation>
    <scope>NUCLEOTIDE SEQUENCE [LARGE SCALE GENOMIC DNA]</scope>
    <source>
        <strain evidence="8">ATCC 25905 / DSM 1728 / JCM 9062 / NBRC 15155 / AMRC-C165</strain>
    </source>
</reference>
<dbReference type="InterPro" id="IPR008915">
    <property type="entry name" value="Peptidase_M50"/>
</dbReference>